<evidence type="ECO:0000313" key="1">
    <source>
        <dbReference type="EMBL" id="SDG96708.1"/>
    </source>
</evidence>
<sequence>MTDLTNAVRDDETLLCEEGHYPYPDACVKVVMALELGGHADIARLATLILVSTKDDVAESLFNNRYPGFCAHTVSSLDDVRWQVKQLRELDAKRRDGWLMRKLRRPYMVTFRWTMDVLHRRFVLAVSATDAHDREVPRPYAGMAMSLSDLETLLARMERVKTGEESAEYAWDFRKGGDFDRHAKRRWTTMPPEEKAWYTDAIKAFKETYPDEVRSSHEEDHHD</sequence>
<gene>
    <name evidence="1" type="ORF">SAMN05216466_106218</name>
</gene>
<dbReference type="RefSeq" id="WP_090685496.1">
    <property type="nucleotide sequence ID" value="NZ_FNCJ01000006.1"/>
</dbReference>
<dbReference type="Proteomes" id="UP000199706">
    <property type="component" value="Unassembled WGS sequence"/>
</dbReference>
<dbReference type="AlphaFoldDB" id="A0A1G7YJF7"/>
<organism evidence="1 2">
    <name type="scientific">Paraburkholderia phenazinium</name>
    <dbReference type="NCBI Taxonomy" id="60549"/>
    <lineage>
        <taxon>Bacteria</taxon>
        <taxon>Pseudomonadati</taxon>
        <taxon>Pseudomonadota</taxon>
        <taxon>Betaproteobacteria</taxon>
        <taxon>Burkholderiales</taxon>
        <taxon>Burkholderiaceae</taxon>
        <taxon>Paraburkholderia</taxon>
    </lineage>
</organism>
<protein>
    <submittedName>
        <fullName evidence="1">Uncharacterized protein</fullName>
    </submittedName>
</protein>
<accession>A0A1G7YJF7</accession>
<name>A0A1G7YJF7_9BURK</name>
<dbReference type="EMBL" id="FNCJ01000006">
    <property type="protein sequence ID" value="SDG96708.1"/>
    <property type="molecule type" value="Genomic_DNA"/>
</dbReference>
<evidence type="ECO:0000313" key="2">
    <source>
        <dbReference type="Proteomes" id="UP000199706"/>
    </source>
</evidence>
<reference evidence="1 2" key="1">
    <citation type="submission" date="2016-10" db="EMBL/GenBank/DDBJ databases">
        <authorList>
            <person name="de Groot N.N."/>
        </authorList>
    </citation>
    <scope>NUCLEOTIDE SEQUENCE [LARGE SCALE GENOMIC DNA]</scope>
    <source>
        <strain evidence="1 2">LMG 2247</strain>
    </source>
</reference>
<proteinExistence type="predicted"/>
<dbReference type="OrthoDB" id="9116668at2"/>